<dbReference type="Proteomes" id="UP000279908">
    <property type="component" value="Unassembled WGS sequence"/>
</dbReference>
<proteinExistence type="predicted"/>
<evidence type="ECO:0000259" key="3">
    <source>
        <dbReference type="SMART" id="SM00530"/>
    </source>
</evidence>
<comment type="caution">
    <text evidence="4">The sequence shown here is derived from an EMBL/GenBank/DDBJ whole genome shotgun (WGS) entry which is preliminary data.</text>
</comment>
<reference evidence="4 5" key="1">
    <citation type="submission" date="2018-12" db="EMBL/GenBank/DDBJ databases">
        <authorList>
            <person name="Lunina O.N."/>
            <person name="Grouzdev D.S."/>
            <person name="Gorlenko V.M."/>
            <person name="Savvichev A.S."/>
        </authorList>
    </citation>
    <scope>NUCLEOTIDE SEQUENCE [LARGE SCALE GENOMIC DNA]</scope>
    <source>
        <strain evidence="4 5">BrKhr-17</strain>
    </source>
</reference>
<dbReference type="Pfam" id="PF13413">
    <property type="entry name" value="HTH_25"/>
    <property type="match status" value="1"/>
</dbReference>
<dbReference type="PANTHER" id="PTHR34475">
    <property type="match status" value="1"/>
</dbReference>
<keyword evidence="2" id="KW-0812">Transmembrane</keyword>
<dbReference type="AlphaFoldDB" id="A0A3S0L5D6"/>
<evidence type="ECO:0000313" key="4">
    <source>
        <dbReference type="EMBL" id="RTY37557.1"/>
    </source>
</evidence>
<name>A0A3S0L5D6_CHLPH</name>
<dbReference type="InterPro" id="IPR010982">
    <property type="entry name" value="Lambda_DNA-bd_dom_sf"/>
</dbReference>
<dbReference type="Gene3D" id="1.10.260.40">
    <property type="entry name" value="lambda repressor-like DNA-binding domains"/>
    <property type="match status" value="1"/>
</dbReference>
<accession>A0A3S0L5D6</accession>
<evidence type="ECO:0000313" key="5">
    <source>
        <dbReference type="Proteomes" id="UP000279908"/>
    </source>
</evidence>
<dbReference type="PANTHER" id="PTHR34475:SF1">
    <property type="entry name" value="CYTOSKELETON PROTEIN RODZ"/>
    <property type="match status" value="1"/>
</dbReference>
<dbReference type="SUPFAM" id="SSF47413">
    <property type="entry name" value="lambda repressor-like DNA-binding domains"/>
    <property type="match status" value="1"/>
</dbReference>
<keyword evidence="2" id="KW-1133">Transmembrane helix</keyword>
<dbReference type="CDD" id="cd00093">
    <property type="entry name" value="HTH_XRE"/>
    <property type="match status" value="1"/>
</dbReference>
<feature type="domain" description="HTH cro/C1-type" evidence="3">
    <location>
        <begin position="17"/>
        <end position="77"/>
    </location>
</feature>
<organism evidence="4 5">
    <name type="scientific">Chlorobium phaeovibrioides</name>
    <dbReference type="NCBI Taxonomy" id="1094"/>
    <lineage>
        <taxon>Bacteria</taxon>
        <taxon>Pseudomonadati</taxon>
        <taxon>Chlorobiota</taxon>
        <taxon>Chlorobiia</taxon>
        <taxon>Chlorobiales</taxon>
        <taxon>Chlorobiaceae</taxon>
        <taxon>Chlorobium/Pelodictyon group</taxon>
        <taxon>Chlorobium</taxon>
    </lineage>
</organism>
<dbReference type="InterPro" id="IPR001387">
    <property type="entry name" value="Cro/C1-type_HTH"/>
</dbReference>
<dbReference type="InterPro" id="IPR050400">
    <property type="entry name" value="Bact_Cytoskel_RodZ"/>
</dbReference>
<dbReference type="GO" id="GO:0003677">
    <property type="term" value="F:DNA binding"/>
    <property type="evidence" value="ECO:0007669"/>
    <property type="project" value="InterPro"/>
</dbReference>
<keyword evidence="2" id="KW-0472">Membrane</keyword>
<dbReference type="Pfam" id="PF11141">
    <property type="entry name" value="DUF2914"/>
    <property type="match status" value="1"/>
</dbReference>
<dbReference type="SMART" id="SM00530">
    <property type="entry name" value="HTH_XRE"/>
    <property type="match status" value="1"/>
</dbReference>
<feature type="transmembrane region" description="Helical" evidence="2">
    <location>
        <begin position="114"/>
        <end position="133"/>
    </location>
</feature>
<dbReference type="EMBL" id="RXYK01000009">
    <property type="protein sequence ID" value="RTY37557.1"/>
    <property type="molecule type" value="Genomic_DNA"/>
</dbReference>
<feature type="region of interest" description="Disordered" evidence="1">
    <location>
        <begin position="154"/>
        <end position="215"/>
    </location>
</feature>
<evidence type="ECO:0000256" key="1">
    <source>
        <dbReference type="SAM" id="MobiDB-lite"/>
    </source>
</evidence>
<sequence length="325" mass="35734">MENLTDFTEIGRILLENIKKTRQEKGLTEETAALKSGIDREQLEKLESGNLTFLPPPYVIALLRKYALALGIYDETLFKQLKESADIPAPKSPRKRTAQSQKSADRTENKNRNLYASITAIIVIAAAALWMIFGRPIQQPPPMEASLPDVSELPAAYTSPTAPPPPSTQAAAEAKETISPAPAEPEKTAVAAEDEEQAASLSKSEQEHSNETTVQKGCFTLSIDRAAMEPGKEIDILTPATGSIYYFSDITMPSGEPIWHEWELNGKPVDRISVGTPTGNRWRCWSRKSTGNRQEGKWRVRVVQGEGVEIHSDSIAVTIPPEEGQ</sequence>
<feature type="region of interest" description="Disordered" evidence="1">
    <location>
        <begin position="87"/>
        <end position="108"/>
    </location>
</feature>
<dbReference type="RefSeq" id="WP_126384684.1">
    <property type="nucleotide sequence ID" value="NZ_RXYK01000009.1"/>
</dbReference>
<evidence type="ECO:0000256" key="2">
    <source>
        <dbReference type="SAM" id="Phobius"/>
    </source>
</evidence>
<gene>
    <name evidence="4" type="ORF">EKD02_06915</name>
</gene>
<dbReference type="InterPro" id="IPR022606">
    <property type="entry name" value="DUF2914"/>
</dbReference>
<protein>
    <submittedName>
        <fullName evidence="4">DUF2914 domain-containing protein</fullName>
    </submittedName>
</protein>